<sequence>MSSASVAYSARLVIVRDILPEFEKETGGDLGDDRMATQRTRESQNRNVETSPATDSSRIHVQPASCAQFESLLALTAGQLLTRSARPPLPEVLLPRTNRQQLAQGTIRDVCKAQTLRLAIYDNARVTDWASDGISGRASSILHGEVFAQIAAFTVADRDRESRLYSDHLLKTTLLERHTSRLDFERRIRRMNARSYYRWLFALAEQHRGLGLHPRYTPGHSAAVDLPAALNAFADHYATKAQSHRDDLSAALTPSFAMDNYTFWTAPDGWICPSLAAAAAAWQSHSTQVHGRVSIHTRTRASYSAAVQLYARSGQLPTARTLADRNRSIVCMSFVCRHGCIAVEDDYYVFVNCARLVTALSDEQSAGIIAASETFYSDSDLWPTTHAMYFLGLTPKLAGLIPRAAFSSNTSYCMPLSAWQGAFGATSSPKRNSEL</sequence>
<evidence type="ECO:0000313" key="3">
    <source>
        <dbReference type="Proteomes" id="UP000077266"/>
    </source>
</evidence>
<protein>
    <submittedName>
        <fullName evidence="2">Uncharacterized protein</fullName>
    </submittedName>
</protein>
<feature type="region of interest" description="Disordered" evidence="1">
    <location>
        <begin position="25"/>
        <end position="58"/>
    </location>
</feature>
<evidence type="ECO:0000313" key="2">
    <source>
        <dbReference type="EMBL" id="KZW00094.1"/>
    </source>
</evidence>
<accession>A0A165N1X5</accession>
<dbReference type="OrthoDB" id="3251015at2759"/>
<feature type="compositionally biased region" description="Basic and acidic residues" evidence="1">
    <location>
        <begin position="25"/>
        <end position="44"/>
    </location>
</feature>
<dbReference type="Proteomes" id="UP000077266">
    <property type="component" value="Unassembled WGS sequence"/>
</dbReference>
<proteinExistence type="predicted"/>
<name>A0A165N1X5_EXIGL</name>
<dbReference type="InParanoid" id="A0A165N1X5"/>
<dbReference type="AlphaFoldDB" id="A0A165N1X5"/>
<keyword evidence="3" id="KW-1185">Reference proteome</keyword>
<dbReference type="EMBL" id="KV425903">
    <property type="protein sequence ID" value="KZW00094.1"/>
    <property type="molecule type" value="Genomic_DNA"/>
</dbReference>
<evidence type="ECO:0000256" key="1">
    <source>
        <dbReference type="SAM" id="MobiDB-lite"/>
    </source>
</evidence>
<gene>
    <name evidence="2" type="ORF">EXIGLDRAFT_696706</name>
</gene>
<feature type="compositionally biased region" description="Polar residues" evidence="1">
    <location>
        <begin position="45"/>
        <end position="56"/>
    </location>
</feature>
<organism evidence="2 3">
    <name type="scientific">Exidia glandulosa HHB12029</name>
    <dbReference type="NCBI Taxonomy" id="1314781"/>
    <lineage>
        <taxon>Eukaryota</taxon>
        <taxon>Fungi</taxon>
        <taxon>Dikarya</taxon>
        <taxon>Basidiomycota</taxon>
        <taxon>Agaricomycotina</taxon>
        <taxon>Agaricomycetes</taxon>
        <taxon>Auriculariales</taxon>
        <taxon>Exidiaceae</taxon>
        <taxon>Exidia</taxon>
    </lineage>
</organism>
<reference evidence="2 3" key="1">
    <citation type="journal article" date="2016" name="Mol. Biol. Evol.">
        <title>Comparative Genomics of Early-Diverging Mushroom-Forming Fungi Provides Insights into the Origins of Lignocellulose Decay Capabilities.</title>
        <authorList>
            <person name="Nagy L.G."/>
            <person name="Riley R."/>
            <person name="Tritt A."/>
            <person name="Adam C."/>
            <person name="Daum C."/>
            <person name="Floudas D."/>
            <person name="Sun H."/>
            <person name="Yadav J.S."/>
            <person name="Pangilinan J."/>
            <person name="Larsson K.H."/>
            <person name="Matsuura K."/>
            <person name="Barry K."/>
            <person name="Labutti K."/>
            <person name="Kuo R."/>
            <person name="Ohm R.A."/>
            <person name="Bhattacharya S.S."/>
            <person name="Shirouzu T."/>
            <person name="Yoshinaga Y."/>
            <person name="Martin F.M."/>
            <person name="Grigoriev I.V."/>
            <person name="Hibbett D.S."/>
        </authorList>
    </citation>
    <scope>NUCLEOTIDE SEQUENCE [LARGE SCALE GENOMIC DNA]</scope>
    <source>
        <strain evidence="2 3">HHB12029</strain>
    </source>
</reference>